<dbReference type="Gene3D" id="3.40.630.30">
    <property type="match status" value="1"/>
</dbReference>
<dbReference type="Pfam" id="PF00583">
    <property type="entry name" value="Acetyltransf_1"/>
    <property type="match status" value="1"/>
</dbReference>
<dbReference type="Proteomes" id="UP000321058">
    <property type="component" value="Unassembled WGS sequence"/>
</dbReference>
<sequence length="91" mass="10118">MLGTASLLFDDLEGDPRNPWLASVFVPVGCRGKGVVSALVSAIEEEARRLGYATLYLYTTSAARLYAGLGWRALERREYRGEHIQVMDKVL</sequence>
<keyword evidence="5" id="KW-1185">Reference proteome</keyword>
<feature type="domain" description="N-acetyltransferase" evidence="3">
    <location>
        <begin position="1"/>
        <end position="91"/>
    </location>
</feature>
<dbReference type="InterPro" id="IPR000182">
    <property type="entry name" value="GNAT_dom"/>
</dbReference>
<evidence type="ECO:0000313" key="5">
    <source>
        <dbReference type="Proteomes" id="UP000321058"/>
    </source>
</evidence>
<dbReference type="GO" id="GO:0016747">
    <property type="term" value="F:acyltransferase activity, transferring groups other than amino-acyl groups"/>
    <property type="evidence" value="ECO:0007669"/>
    <property type="project" value="InterPro"/>
</dbReference>
<dbReference type="InterPro" id="IPR050832">
    <property type="entry name" value="Bact_Acetyltransf"/>
</dbReference>
<keyword evidence="1" id="KW-0808">Transferase</keyword>
<dbReference type="AlphaFoldDB" id="A0A512NML6"/>
<evidence type="ECO:0000259" key="3">
    <source>
        <dbReference type="PROSITE" id="PS51186"/>
    </source>
</evidence>
<organism evidence="4 5">
    <name type="scientific">Reyranella soli</name>
    <dbReference type="NCBI Taxonomy" id="1230389"/>
    <lineage>
        <taxon>Bacteria</taxon>
        <taxon>Pseudomonadati</taxon>
        <taxon>Pseudomonadota</taxon>
        <taxon>Alphaproteobacteria</taxon>
        <taxon>Hyphomicrobiales</taxon>
        <taxon>Reyranellaceae</taxon>
        <taxon>Reyranella</taxon>
    </lineage>
</organism>
<proteinExistence type="predicted"/>
<evidence type="ECO:0000256" key="2">
    <source>
        <dbReference type="ARBA" id="ARBA00023315"/>
    </source>
</evidence>
<dbReference type="PANTHER" id="PTHR43877">
    <property type="entry name" value="AMINOALKYLPHOSPHONATE N-ACETYLTRANSFERASE-RELATED-RELATED"/>
    <property type="match status" value="1"/>
</dbReference>
<gene>
    <name evidence="4" type="ORF">RSO01_73510</name>
</gene>
<dbReference type="InterPro" id="IPR016181">
    <property type="entry name" value="Acyl_CoA_acyltransferase"/>
</dbReference>
<comment type="caution">
    <text evidence="4">The sequence shown here is derived from an EMBL/GenBank/DDBJ whole genome shotgun (WGS) entry which is preliminary data.</text>
</comment>
<dbReference type="SUPFAM" id="SSF55729">
    <property type="entry name" value="Acyl-CoA N-acyltransferases (Nat)"/>
    <property type="match status" value="1"/>
</dbReference>
<reference evidence="4 5" key="1">
    <citation type="submission" date="2019-07" db="EMBL/GenBank/DDBJ databases">
        <title>Whole genome shotgun sequence of Reyranella soli NBRC 108950.</title>
        <authorList>
            <person name="Hosoyama A."/>
            <person name="Uohara A."/>
            <person name="Ohji S."/>
            <person name="Ichikawa N."/>
        </authorList>
    </citation>
    <scope>NUCLEOTIDE SEQUENCE [LARGE SCALE GENOMIC DNA]</scope>
    <source>
        <strain evidence="4 5">NBRC 108950</strain>
    </source>
</reference>
<keyword evidence="2" id="KW-0012">Acyltransferase</keyword>
<accession>A0A512NML6</accession>
<protein>
    <recommendedName>
        <fullName evidence="3">N-acetyltransferase domain-containing protein</fullName>
    </recommendedName>
</protein>
<evidence type="ECO:0000313" key="4">
    <source>
        <dbReference type="EMBL" id="GEP60185.1"/>
    </source>
</evidence>
<evidence type="ECO:0000256" key="1">
    <source>
        <dbReference type="ARBA" id="ARBA00022679"/>
    </source>
</evidence>
<dbReference type="PANTHER" id="PTHR43877:SF2">
    <property type="entry name" value="AMINOALKYLPHOSPHONATE N-ACETYLTRANSFERASE-RELATED"/>
    <property type="match status" value="1"/>
</dbReference>
<name>A0A512NML6_9HYPH</name>
<dbReference type="CDD" id="cd04301">
    <property type="entry name" value="NAT_SF"/>
    <property type="match status" value="1"/>
</dbReference>
<dbReference type="EMBL" id="BKAJ01000153">
    <property type="protein sequence ID" value="GEP60185.1"/>
    <property type="molecule type" value="Genomic_DNA"/>
</dbReference>
<dbReference type="PROSITE" id="PS51186">
    <property type="entry name" value="GNAT"/>
    <property type="match status" value="1"/>
</dbReference>